<dbReference type="PANTHER" id="PTHR40943">
    <property type="entry name" value="CYTOPLASMIC PROTEIN-RELATED"/>
    <property type="match status" value="1"/>
</dbReference>
<dbReference type="InterPro" id="IPR011051">
    <property type="entry name" value="RmlC_Cupin_sf"/>
</dbReference>
<dbReference type="OrthoDB" id="9799053at2"/>
<dbReference type="SUPFAM" id="SSF51182">
    <property type="entry name" value="RmlC-like cupins"/>
    <property type="match status" value="1"/>
</dbReference>
<dbReference type="Gene3D" id="2.60.120.10">
    <property type="entry name" value="Jelly Rolls"/>
    <property type="match status" value="1"/>
</dbReference>
<evidence type="ECO:0000313" key="3">
    <source>
        <dbReference type="Proteomes" id="UP000184520"/>
    </source>
</evidence>
<dbReference type="AlphaFoldDB" id="A0A1M5F0K8"/>
<dbReference type="EMBL" id="FQWD01000001">
    <property type="protein sequence ID" value="SHF85029.1"/>
    <property type="molecule type" value="Genomic_DNA"/>
</dbReference>
<dbReference type="PANTHER" id="PTHR40943:SF1">
    <property type="entry name" value="CYTOPLASMIC PROTEIN"/>
    <property type="match status" value="1"/>
</dbReference>
<dbReference type="STRING" id="634436.SAMN05216361_0627"/>
<protein>
    <recommendedName>
        <fullName evidence="1">(S)-ureidoglycine aminohydrolase cupin domain-containing protein</fullName>
    </recommendedName>
</protein>
<dbReference type="InterPro" id="IPR014710">
    <property type="entry name" value="RmlC-like_jellyroll"/>
</dbReference>
<dbReference type="RefSeq" id="WP_073317619.1">
    <property type="nucleotide sequence ID" value="NZ_FQWD01000001.1"/>
</dbReference>
<evidence type="ECO:0000259" key="1">
    <source>
        <dbReference type="Pfam" id="PF05899"/>
    </source>
</evidence>
<feature type="domain" description="(S)-ureidoglycine aminohydrolase cupin" evidence="1">
    <location>
        <begin position="42"/>
        <end position="113"/>
    </location>
</feature>
<organism evidence="2 3">
    <name type="scientific">Marisediminitalea aggregata</name>
    <dbReference type="NCBI Taxonomy" id="634436"/>
    <lineage>
        <taxon>Bacteria</taxon>
        <taxon>Pseudomonadati</taxon>
        <taxon>Pseudomonadota</taxon>
        <taxon>Gammaproteobacteria</taxon>
        <taxon>Alteromonadales</taxon>
        <taxon>Alteromonadaceae</taxon>
        <taxon>Marisediminitalea</taxon>
    </lineage>
</organism>
<accession>A0A1M5F0K8</accession>
<sequence length="123" mass="13675">MSRLNTVVQHPADAPEEGYINPAILLAGNPLLQKWAPDCIADDKIKVGVMGGEPGTNRSIKDGVFEFCYLIEGGIELTEDGCEPKLYHAGDTFYMEPGYKGQWRTIETYKKVYVCVYGLDNPQ</sequence>
<dbReference type="InterPro" id="IPR008579">
    <property type="entry name" value="UGlyAH_Cupin_dom"/>
</dbReference>
<keyword evidence="3" id="KW-1185">Reference proteome</keyword>
<dbReference type="Pfam" id="PF05899">
    <property type="entry name" value="Cupin_3"/>
    <property type="match status" value="1"/>
</dbReference>
<name>A0A1M5F0K8_9ALTE</name>
<evidence type="ECO:0000313" key="2">
    <source>
        <dbReference type="EMBL" id="SHF85029.1"/>
    </source>
</evidence>
<dbReference type="Proteomes" id="UP000184520">
    <property type="component" value="Unassembled WGS sequence"/>
</dbReference>
<reference evidence="3" key="1">
    <citation type="submission" date="2016-11" db="EMBL/GenBank/DDBJ databases">
        <authorList>
            <person name="Varghese N."/>
            <person name="Submissions S."/>
        </authorList>
    </citation>
    <scope>NUCLEOTIDE SEQUENCE [LARGE SCALE GENOMIC DNA]</scope>
    <source>
        <strain evidence="3">CGMCC 1.8995</strain>
    </source>
</reference>
<proteinExistence type="predicted"/>
<gene>
    <name evidence="2" type="ORF">SAMN05216361_0627</name>
</gene>